<evidence type="ECO:0000313" key="3">
    <source>
        <dbReference type="EMBL" id="CAE4659053.1"/>
    </source>
</evidence>
<feature type="chain" id="PRO_5030649421" evidence="2">
    <location>
        <begin position="17"/>
        <end position="250"/>
    </location>
</feature>
<feature type="signal peptide" evidence="2">
    <location>
        <begin position="1"/>
        <end position="16"/>
    </location>
</feature>
<name>A0A7S4T0S0_9DINO</name>
<evidence type="ECO:0000256" key="2">
    <source>
        <dbReference type="SAM" id="SignalP"/>
    </source>
</evidence>
<dbReference type="EMBL" id="HBNR01081857">
    <property type="protein sequence ID" value="CAE4659053.1"/>
    <property type="molecule type" value="Transcribed_RNA"/>
</dbReference>
<feature type="region of interest" description="Disordered" evidence="1">
    <location>
        <begin position="49"/>
        <end position="108"/>
    </location>
</feature>
<feature type="compositionally biased region" description="Basic and acidic residues" evidence="1">
    <location>
        <begin position="83"/>
        <end position="108"/>
    </location>
</feature>
<feature type="region of interest" description="Disordered" evidence="1">
    <location>
        <begin position="172"/>
        <end position="250"/>
    </location>
</feature>
<reference evidence="3" key="1">
    <citation type="submission" date="2021-01" db="EMBL/GenBank/DDBJ databases">
        <authorList>
            <person name="Corre E."/>
            <person name="Pelletier E."/>
            <person name="Niang G."/>
            <person name="Scheremetjew M."/>
            <person name="Finn R."/>
            <person name="Kale V."/>
            <person name="Holt S."/>
            <person name="Cochrane G."/>
            <person name="Meng A."/>
            <person name="Brown T."/>
            <person name="Cohen L."/>
        </authorList>
    </citation>
    <scope>NUCLEOTIDE SEQUENCE</scope>
    <source>
        <strain evidence="3">CCMP3105</strain>
    </source>
</reference>
<organism evidence="3">
    <name type="scientific">Alexandrium monilatum</name>
    <dbReference type="NCBI Taxonomy" id="311494"/>
    <lineage>
        <taxon>Eukaryota</taxon>
        <taxon>Sar</taxon>
        <taxon>Alveolata</taxon>
        <taxon>Dinophyceae</taxon>
        <taxon>Gonyaulacales</taxon>
        <taxon>Pyrocystaceae</taxon>
        <taxon>Alexandrium</taxon>
    </lineage>
</organism>
<protein>
    <submittedName>
        <fullName evidence="3">Uncharacterized protein</fullName>
    </submittedName>
</protein>
<gene>
    <name evidence="3" type="ORF">AMON00008_LOCUS58545</name>
</gene>
<sequence length="250" mass="26260">MRLAAFFAALLACGAADDSVPPAALEADSECQAGGEVCSLSALQRRALSSGAEAKDSEKEQEFSAAQATAWTGDGQQRRQKHGHSDGRRPDQERKEDGRPRGKDDWRRRPGEDTARCCLCQDGSSTWSGNGNCHRCRDGGGIQRVIAPTPRCRSREARNIPGRRVCTRKCRRKFRRGGGGGGGSPSPSPGWPGWPGGGSGSPFPPPGWPVWPGGGGGSPSLPPGWRRWPGGGGSPSPSPEPPSESASPTV</sequence>
<keyword evidence="2" id="KW-0732">Signal</keyword>
<proteinExistence type="predicted"/>
<dbReference type="AlphaFoldDB" id="A0A7S4T0S0"/>
<feature type="compositionally biased region" description="Basic and acidic residues" evidence="1">
    <location>
        <begin position="53"/>
        <end position="62"/>
    </location>
</feature>
<accession>A0A7S4T0S0</accession>
<evidence type="ECO:0000256" key="1">
    <source>
        <dbReference type="SAM" id="MobiDB-lite"/>
    </source>
</evidence>